<evidence type="ECO:0000313" key="2">
    <source>
        <dbReference type="Proteomes" id="UP000554482"/>
    </source>
</evidence>
<dbReference type="Proteomes" id="UP000554482">
    <property type="component" value="Unassembled WGS sequence"/>
</dbReference>
<protein>
    <submittedName>
        <fullName evidence="1">Uncharacterized protein</fullName>
    </submittedName>
</protein>
<comment type="caution">
    <text evidence="1">The sequence shown here is derived from an EMBL/GenBank/DDBJ whole genome shotgun (WGS) entry which is preliminary data.</text>
</comment>
<accession>A0A7J6UVW9</accession>
<feature type="non-terminal residue" evidence="1">
    <location>
        <position position="1"/>
    </location>
</feature>
<dbReference type="EMBL" id="JABWDY010042371">
    <property type="protein sequence ID" value="KAF5176699.1"/>
    <property type="molecule type" value="Genomic_DNA"/>
</dbReference>
<dbReference type="AlphaFoldDB" id="A0A7J6UVW9"/>
<reference evidence="1 2" key="1">
    <citation type="submission" date="2020-06" db="EMBL/GenBank/DDBJ databases">
        <title>Transcriptomic and genomic resources for Thalictrum thalictroides and T. hernandezii: Facilitating candidate gene discovery in an emerging model plant lineage.</title>
        <authorList>
            <person name="Arias T."/>
            <person name="Riano-Pachon D.M."/>
            <person name="Di Stilio V.S."/>
        </authorList>
    </citation>
    <scope>NUCLEOTIDE SEQUENCE [LARGE SCALE GENOMIC DNA]</scope>
    <source>
        <strain evidence="2">cv. WT478/WT964</strain>
        <tissue evidence="1">Leaves</tissue>
    </source>
</reference>
<sequence length="107" mass="11737">DLASFSMFEAVQDRLDGSPVKKSAALLISVSNTTLLSRCRTPLLIPSKMPLHSASSAVPAHPVTDPATINSHCYYPVVMYYYCCHTFTSLKKNVANRMDRLSQPSSS</sequence>
<gene>
    <name evidence="1" type="ORF">FRX31_033714</name>
</gene>
<organism evidence="1 2">
    <name type="scientific">Thalictrum thalictroides</name>
    <name type="common">Rue-anemone</name>
    <name type="synonym">Anemone thalictroides</name>
    <dbReference type="NCBI Taxonomy" id="46969"/>
    <lineage>
        <taxon>Eukaryota</taxon>
        <taxon>Viridiplantae</taxon>
        <taxon>Streptophyta</taxon>
        <taxon>Embryophyta</taxon>
        <taxon>Tracheophyta</taxon>
        <taxon>Spermatophyta</taxon>
        <taxon>Magnoliopsida</taxon>
        <taxon>Ranunculales</taxon>
        <taxon>Ranunculaceae</taxon>
        <taxon>Thalictroideae</taxon>
        <taxon>Thalictrum</taxon>
    </lineage>
</organism>
<keyword evidence="2" id="KW-1185">Reference proteome</keyword>
<evidence type="ECO:0000313" key="1">
    <source>
        <dbReference type="EMBL" id="KAF5176699.1"/>
    </source>
</evidence>
<name>A0A7J6UVW9_THATH</name>
<proteinExistence type="predicted"/>